<evidence type="ECO:0000256" key="1">
    <source>
        <dbReference type="ARBA" id="ARBA00022801"/>
    </source>
</evidence>
<dbReference type="PANTHER" id="PTHR42856">
    <property type="entry name" value="ACYL-COENZYME A THIOESTERASE PAAI"/>
    <property type="match status" value="1"/>
</dbReference>
<evidence type="ECO:0000313" key="3">
    <source>
        <dbReference type="EMBL" id="RKK01346.1"/>
    </source>
</evidence>
<sequence length="147" mass="15881">MSENADPTFAAASAPYHELLGMRLEEWRDGFARVVMTASPQHMNRSGILHGGAILSLIDQAAGFCGLWCSVPGNARRAVTIDLDCRFTGQVASGRVVAEAKMASRGRNIYFARTEVFNEAGEMVAFGSSTHRWRKGSETTEGAPETA</sequence>
<accession>A0A3A9JCK2</accession>
<dbReference type="AlphaFoldDB" id="A0A3A9JCK2"/>
<dbReference type="NCBIfam" id="TIGR00369">
    <property type="entry name" value="unchar_dom_1"/>
    <property type="match status" value="1"/>
</dbReference>
<dbReference type="EMBL" id="RFLX01000007">
    <property type="protein sequence ID" value="RMI24735.1"/>
    <property type="molecule type" value="Genomic_DNA"/>
</dbReference>
<dbReference type="OrthoDB" id="3477511at2"/>
<dbReference type="InParanoid" id="A0A3A9JCK2"/>
<dbReference type="FunCoup" id="A0A3A9JCK2">
    <property type="interactions" value="18"/>
</dbReference>
<dbReference type="InterPro" id="IPR029069">
    <property type="entry name" value="HotDog_dom_sf"/>
</dbReference>
<reference evidence="3 6" key="1">
    <citation type="submission" date="2018-09" db="EMBL/GenBank/DDBJ databases">
        <title>Roseomonas sp. nov., isolated from feces of Tibetan antelopes in the Qinghai-Tibet plateau, China.</title>
        <authorList>
            <person name="Tian Z."/>
        </authorList>
    </citation>
    <scope>NUCLEOTIDE SEQUENCE [LARGE SCALE GENOMIC DNA]</scope>
    <source>
        <strain evidence="4 5">Z23</strain>
        <strain evidence="3 6">Z24</strain>
    </source>
</reference>
<dbReference type="InterPro" id="IPR006683">
    <property type="entry name" value="Thioestr_dom"/>
</dbReference>
<dbReference type="InterPro" id="IPR003736">
    <property type="entry name" value="PAAI_dom"/>
</dbReference>
<dbReference type="Gene3D" id="3.10.129.10">
    <property type="entry name" value="Hotdog Thioesterase"/>
    <property type="match status" value="1"/>
</dbReference>
<evidence type="ECO:0000259" key="2">
    <source>
        <dbReference type="Pfam" id="PF03061"/>
    </source>
</evidence>
<dbReference type="RefSeq" id="WP_120640926.1">
    <property type="nucleotide sequence ID" value="NZ_RAQU01000288.1"/>
</dbReference>
<evidence type="ECO:0000313" key="4">
    <source>
        <dbReference type="EMBL" id="RMI24735.1"/>
    </source>
</evidence>
<dbReference type="SUPFAM" id="SSF54637">
    <property type="entry name" value="Thioesterase/thiol ester dehydrase-isomerase"/>
    <property type="match status" value="1"/>
</dbReference>
<gene>
    <name evidence="3" type="ORF">D6Z83_25415</name>
    <name evidence="4" type="ORF">EBE87_11335</name>
</gene>
<dbReference type="PANTHER" id="PTHR42856:SF1">
    <property type="entry name" value="ACYL-COENZYME A THIOESTERASE PAAI"/>
    <property type="match status" value="1"/>
</dbReference>
<proteinExistence type="predicted"/>
<protein>
    <submittedName>
        <fullName evidence="4">Hotdog fold thioesterase</fullName>
    </submittedName>
    <submittedName>
        <fullName evidence="3">PaaI family thioesterase</fullName>
    </submittedName>
</protein>
<organism evidence="3 6">
    <name type="scientific">Teichococcus wenyumeiae</name>
    <dbReference type="NCBI Taxonomy" id="2478470"/>
    <lineage>
        <taxon>Bacteria</taxon>
        <taxon>Pseudomonadati</taxon>
        <taxon>Pseudomonadota</taxon>
        <taxon>Alphaproteobacteria</taxon>
        <taxon>Acetobacterales</taxon>
        <taxon>Roseomonadaceae</taxon>
        <taxon>Roseomonas</taxon>
    </lineage>
</organism>
<feature type="domain" description="Thioesterase" evidence="2">
    <location>
        <begin position="47"/>
        <end position="123"/>
    </location>
</feature>
<comment type="caution">
    <text evidence="3">The sequence shown here is derived from an EMBL/GenBank/DDBJ whole genome shotgun (WGS) entry which is preliminary data.</text>
</comment>
<keyword evidence="5" id="KW-1185">Reference proteome</keyword>
<dbReference type="Pfam" id="PF03061">
    <property type="entry name" value="4HBT"/>
    <property type="match status" value="1"/>
</dbReference>
<dbReference type="InterPro" id="IPR052723">
    <property type="entry name" value="Acyl-CoA_thioesterase_PaaI"/>
</dbReference>
<dbReference type="GO" id="GO:0016289">
    <property type="term" value="F:acyl-CoA hydrolase activity"/>
    <property type="evidence" value="ECO:0007669"/>
    <property type="project" value="TreeGrafter"/>
</dbReference>
<name>A0A3A9JCK2_9PROT</name>
<dbReference type="EMBL" id="RAQU01000288">
    <property type="protein sequence ID" value="RKK01346.1"/>
    <property type="molecule type" value="Genomic_DNA"/>
</dbReference>
<evidence type="ECO:0000313" key="6">
    <source>
        <dbReference type="Proteomes" id="UP000278036"/>
    </source>
</evidence>
<keyword evidence="1" id="KW-0378">Hydrolase</keyword>
<dbReference type="Proteomes" id="UP000274097">
    <property type="component" value="Unassembled WGS sequence"/>
</dbReference>
<dbReference type="CDD" id="cd03443">
    <property type="entry name" value="PaaI_thioesterase"/>
    <property type="match status" value="1"/>
</dbReference>
<dbReference type="Proteomes" id="UP000278036">
    <property type="component" value="Unassembled WGS sequence"/>
</dbReference>
<evidence type="ECO:0000313" key="5">
    <source>
        <dbReference type="Proteomes" id="UP000274097"/>
    </source>
</evidence>